<organism evidence="2 3">
    <name type="scientific">Bifiguratus adelaidae</name>
    <dbReference type="NCBI Taxonomy" id="1938954"/>
    <lineage>
        <taxon>Eukaryota</taxon>
        <taxon>Fungi</taxon>
        <taxon>Fungi incertae sedis</taxon>
        <taxon>Mucoromycota</taxon>
        <taxon>Mucoromycotina</taxon>
        <taxon>Endogonomycetes</taxon>
        <taxon>Endogonales</taxon>
        <taxon>Endogonales incertae sedis</taxon>
        <taxon>Bifiguratus</taxon>
    </lineage>
</organism>
<evidence type="ECO:0000313" key="2">
    <source>
        <dbReference type="EMBL" id="OZJ01328.1"/>
    </source>
</evidence>
<reference evidence="2 3" key="1">
    <citation type="journal article" date="2017" name="Mycologia">
        <title>Bifiguratus adelaidae, gen. et sp. nov., a new member of Mucoromycotina in endophytic and soil-dwelling habitats.</title>
        <authorList>
            <person name="Torres-Cruz T.J."/>
            <person name="Billingsley Tobias T.L."/>
            <person name="Almatruk M."/>
            <person name="Hesse C."/>
            <person name="Kuske C.R."/>
            <person name="Desiro A."/>
            <person name="Benucci G.M."/>
            <person name="Bonito G."/>
            <person name="Stajich J.E."/>
            <person name="Dunlap C."/>
            <person name="Arnold A.E."/>
            <person name="Porras-Alfaro A."/>
        </authorList>
    </citation>
    <scope>NUCLEOTIDE SEQUENCE [LARGE SCALE GENOMIC DNA]</scope>
    <source>
        <strain evidence="2 3">AZ0501</strain>
    </source>
</reference>
<keyword evidence="3" id="KW-1185">Reference proteome</keyword>
<sequence length="52" mass="5684">FLDEELQFGRSMIELSVALPIGHTVIRARNGGGGDRRVGGDQEDLSRKDEGE</sequence>
<dbReference type="AlphaFoldDB" id="A0A261XSA3"/>
<dbReference type="EMBL" id="MVBO01000551">
    <property type="protein sequence ID" value="OZJ01328.1"/>
    <property type="molecule type" value="Genomic_DNA"/>
</dbReference>
<accession>A0A261XSA3</accession>
<evidence type="ECO:0000256" key="1">
    <source>
        <dbReference type="SAM" id="MobiDB-lite"/>
    </source>
</evidence>
<dbReference type="Proteomes" id="UP000242875">
    <property type="component" value="Unassembled WGS sequence"/>
</dbReference>
<evidence type="ECO:0000313" key="3">
    <source>
        <dbReference type="Proteomes" id="UP000242875"/>
    </source>
</evidence>
<protein>
    <submittedName>
        <fullName evidence="2">Uncharacterized protein</fullName>
    </submittedName>
</protein>
<feature type="compositionally biased region" description="Basic and acidic residues" evidence="1">
    <location>
        <begin position="34"/>
        <end position="52"/>
    </location>
</feature>
<feature type="region of interest" description="Disordered" evidence="1">
    <location>
        <begin position="26"/>
        <end position="52"/>
    </location>
</feature>
<proteinExistence type="predicted"/>
<gene>
    <name evidence="2" type="ORF">BZG36_05779</name>
</gene>
<feature type="non-terminal residue" evidence="2">
    <location>
        <position position="1"/>
    </location>
</feature>
<name>A0A261XSA3_9FUNG</name>
<comment type="caution">
    <text evidence="2">The sequence shown here is derived from an EMBL/GenBank/DDBJ whole genome shotgun (WGS) entry which is preliminary data.</text>
</comment>